<proteinExistence type="predicted"/>
<dbReference type="Proteomes" id="UP000789831">
    <property type="component" value="Unassembled WGS sequence"/>
</dbReference>
<gene>
    <name evidence="1" type="ORF">AGERDE_LOCUS10297</name>
</gene>
<feature type="non-terminal residue" evidence="1">
    <location>
        <position position="1"/>
    </location>
</feature>
<evidence type="ECO:0000313" key="2">
    <source>
        <dbReference type="Proteomes" id="UP000789831"/>
    </source>
</evidence>
<reference evidence="1" key="1">
    <citation type="submission" date="2021-06" db="EMBL/GenBank/DDBJ databases">
        <authorList>
            <person name="Kallberg Y."/>
            <person name="Tangrot J."/>
            <person name="Rosling A."/>
        </authorList>
    </citation>
    <scope>NUCLEOTIDE SEQUENCE</scope>
    <source>
        <strain evidence="1">MT106</strain>
    </source>
</reference>
<name>A0A9N9D8B8_9GLOM</name>
<accession>A0A9N9D8B8</accession>
<evidence type="ECO:0000313" key="1">
    <source>
        <dbReference type="EMBL" id="CAG8626196.1"/>
    </source>
</evidence>
<comment type="caution">
    <text evidence="1">The sequence shown here is derived from an EMBL/GenBank/DDBJ whole genome shotgun (WGS) entry which is preliminary data.</text>
</comment>
<dbReference type="AlphaFoldDB" id="A0A9N9D8B8"/>
<protein>
    <submittedName>
        <fullName evidence="1">5762_t:CDS:1</fullName>
    </submittedName>
</protein>
<keyword evidence="2" id="KW-1185">Reference proteome</keyword>
<sequence length="77" mass="8617">YASDCCYLRSSTFRASLLLINYLLSTDVTSLGKPLELGPNSTVTFNYTDGERVLRSRPGQEELTLPVGWKDARCIGW</sequence>
<organism evidence="1 2">
    <name type="scientific">Ambispora gerdemannii</name>
    <dbReference type="NCBI Taxonomy" id="144530"/>
    <lineage>
        <taxon>Eukaryota</taxon>
        <taxon>Fungi</taxon>
        <taxon>Fungi incertae sedis</taxon>
        <taxon>Mucoromycota</taxon>
        <taxon>Glomeromycotina</taxon>
        <taxon>Glomeromycetes</taxon>
        <taxon>Archaeosporales</taxon>
        <taxon>Ambisporaceae</taxon>
        <taxon>Ambispora</taxon>
    </lineage>
</organism>
<dbReference type="EMBL" id="CAJVPL010003097">
    <property type="protein sequence ID" value="CAG8626196.1"/>
    <property type="molecule type" value="Genomic_DNA"/>
</dbReference>